<accession>A0A8X6TSV7</accession>
<evidence type="ECO:0000313" key="1">
    <source>
        <dbReference type="EMBL" id="GFT40637.1"/>
    </source>
</evidence>
<proteinExistence type="predicted"/>
<comment type="caution">
    <text evidence="1">The sequence shown here is derived from an EMBL/GenBank/DDBJ whole genome shotgun (WGS) entry which is preliminary data.</text>
</comment>
<evidence type="ECO:0000313" key="2">
    <source>
        <dbReference type="Proteomes" id="UP000887013"/>
    </source>
</evidence>
<sequence length="84" mass="9740">MSKIRSKLAYACKARDSGKHRHRFIIGCKDIPTIARYSKIGSYLEKTVALVEELFDILIVSVESNNNFRVYLIVRFQDAILNEY</sequence>
<keyword evidence="2" id="KW-1185">Reference proteome</keyword>
<organism evidence="1 2">
    <name type="scientific">Nephila pilipes</name>
    <name type="common">Giant wood spider</name>
    <name type="synonym">Nephila maculata</name>
    <dbReference type="NCBI Taxonomy" id="299642"/>
    <lineage>
        <taxon>Eukaryota</taxon>
        <taxon>Metazoa</taxon>
        <taxon>Ecdysozoa</taxon>
        <taxon>Arthropoda</taxon>
        <taxon>Chelicerata</taxon>
        <taxon>Arachnida</taxon>
        <taxon>Araneae</taxon>
        <taxon>Araneomorphae</taxon>
        <taxon>Entelegynae</taxon>
        <taxon>Araneoidea</taxon>
        <taxon>Nephilidae</taxon>
        <taxon>Nephila</taxon>
    </lineage>
</organism>
<protein>
    <submittedName>
        <fullName evidence="1">Uncharacterized protein</fullName>
    </submittedName>
</protein>
<dbReference type="EMBL" id="BMAW01063508">
    <property type="protein sequence ID" value="GFT40637.1"/>
    <property type="molecule type" value="Genomic_DNA"/>
</dbReference>
<name>A0A8X6TSV7_NEPPI</name>
<reference evidence="1" key="1">
    <citation type="submission" date="2020-08" db="EMBL/GenBank/DDBJ databases">
        <title>Multicomponent nature underlies the extraordinary mechanical properties of spider dragline silk.</title>
        <authorList>
            <person name="Kono N."/>
            <person name="Nakamura H."/>
            <person name="Mori M."/>
            <person name="Yoshida Y."/>
            <person name="Ohtoshi R."/>
            <person name="Malay A.D."/>
            <person name="Moran D.A.P."/>
            <person name="Tomita M."/>
            <person name="Numata K."/>
            <person name="Arakawa K."/>
        </authorList>
    </citation>
    <scope>NUCLEOTIDE SEQUENCE</scope>
</reference>
<dbReference type="Proteomes" id="UP000887013">
    <property type="component" value="Unassembled WGS sequence"/>
</dbReference>
<dbReference type="AlphaFoldDB" id="A0A8X6TSV7"/>
<gene>
    <name evidence="1" type="ORF">NPIL_97891</name>
</gene>